<dbReference type="GO" id="GO:0006506">
    <property type="term" value="P:GPI anchor biosynthetic process"/>
    <property type="evidence" value="ECO:0007669"/>
    <property type="project" value="TreeGrafter"/>
</dbReference>
<evidence type="ECO:0000313" key="3">
    <source>
        <dbReference type="EMBL" id="CAB4652202.1"/>
    </source>
</evidence>
<dbReference type="EMBL" id="CAEZWD010000090">
    <property type="protein sequence ID" value="CAB4652202.1"/>
    <property type="molecule type" value="Genomic_DNA"/>
</dbReference>
<evidence type="ECO:0000256" key="1">
    <source>
        <dbReference type="SAM" id="MobiDB-lite"/>
    </source>
</evidence>
<protein>
    <submittedName>
        <fullName evidence="4">Unannotated protein</fullName>
    </submittedName>
</protein>
<name>A0A6J6LC53_9ZZZZ</name>
<evidence type="ECO:0000259" key="2">
    <source>
        <dbReference type="Pfam" id="PF03372"/>
    </source>
</evidence>
<dbReference type="InterPro" id="IPR036691">
    <property type="entry name" value="Endo/exonu/phosph_ase_sf"/>
</dbReference>
<dbReference type="Gene3D" id="3.60.10.10">
    <property type="entry name" value="Endonuclease/exonuclease/phosphatase"/>
    <property type="match status" value="1"/>
</dbReference>
<accession>A0A6J6LC53</accession>
<dbReference type="GO" id="GO:0003824">
    <property type="term" value="F:catalytic activity"/>
    <property type="evidence" value="ECO:0007669"/>
    <property type="project" value="InterPro"/>
</dbReference>
<dbReference type="Pfam" id="PF03372">
    <property type="entry name" value="Exo_endo_phos"/>
    <property type="match status" value="1"/>
</dbReference>
<feature type="domain" description="Endonuclease/exonuclease/phosphatase" evidence="2">
    <location>
        <begin position="4"/>
        <end position="260"/>
    </location>
</feature>
<dbReference type="InterPro" id="IPR051916">
    <property type="entry name" value="GPI-anchor_lipid_remodeler"/>
</dbReference>
<dbReference type="InterPro" id="IPR005135">
    <property type="entry name" value="Endo/exonuclease/phosphatase"/>
</dbReference>
<feature type="region of interest" description="Disordered" evidence="1">
    <location>
        <begin position="77"/>
        <end position="102"/>
    </location>
</feature>
<reference evidence="4" key="1">
    <citation type="submission" date="2020-05" db="EMBL/GenBank/DDBJ databases">
        <authorList>
            <person name="Chiriac C."/>
            <person name="Salcher M."/>
            <person name="Ghai R."/>
            <person name="Kavagutti S V."/>
        </authorList>
    </citation>
    <scope>NUCLEOTIDE SEQUENCE</scope>
</reference>
<dbReference type="SUPFAM" id="SSF56219">
    <property type="entry name" value="DNase I-like"/>
    <property type="match status" value="1"/>
</dbReference>
<gene>
    <name evidence="3" type="ORF">UFOPK2171_00727</name>
    <name evidence="4" type="ORF">UFOPK2237_00990</name>
</gene>
<dbReference type="EMBL" id="CAEZWI010000143">
    <property type="protein sequence ID" value="CAB4659557.1"/>
    <property type="molecule type" value="Genomic_DNA"/>
</dbReference>
<feature type="compositionally biased region" description="Basic and acidic residues" evidence="1">
    <location>
        <begin position="83"/>
        <end position="95"/>
    </location>
</feature>
<proteinExistence type="predicted"/>
<dbReference type="PANTHER" id="PTHR14859:SF15">
    <property type="entry name" value="ENDONUCLEASE_EXONUCLEASE_PHOSPHATASE DOMAIN-CONTAINING PROTEIN"/>
    <property type="match status" value="1"/>
</dbReference>
<dbReference type="PANTHER" id="PTHR14859">
    <property type="entry name" value="CALCOFLUOR WHITE HYPERSENSITIVE PROTEIN PRECURSOR"/>
    <property type="match status" value="1"/>
</dbReference>
<organism evidence="4">
    <name type="scientific">freshwater metagenome</name>
    <dbReference type="NCBI Taxonomy" id="449393"/>
    <lineage>
        <taxon>unclassified sequences</taxon>
        <taxon>metagenomes</taxon>
        <taxon>ecological metagenomes</taxon>
    </lineage>
</organism>
<evidence type="ECO:0000313" key="4">
    <source>
        <dbReference type="EMBL" id="CAB4659557.1"/>
    </source>
</evidence>
<sequence length="269" mass="29645">MRVVTWNLLHGIALVDPLEAPSLAQVASSITADLIGLQEVDRHQERSNNEHQTKIVADAMGLPYWVFAPAITGTPGESWEGATDSHIHSHEHPKSGQEQPHYGVGLASRYPISNIEVLRFKAAPISLPLLVPSNPRPRMIKVADEPRVAIIADVETPLGILTVATTHLSFVPGFNVKQLRQLTKQLSERKNPVLIFGDFNLPGKLAKLVSRWDSLAELPTYPTFKPRIQFDHIIARGLSEVSIKQAQESAEVLQLPISDHCALVVEVTK</sequence>
<dbReference type="GO" id="GO:0016020">
    <property type="term" value="C:membrane"/>
    <property type="evidence" value="ECO:0007669"/>
    <property type="project" value="GOC"/>
</dbReference>
<dbReference type="AlphaFoldDB" id="A0A6J6LC53"/>